<gene>
    <name evidence="2" type="ORF">BFS30_24310</name>
</gene>
<dbReference type="PROSITE" id="PS51186">
    <property type="entry name" value="GNAT"/>
    <property type="match status" value="1"/>
</dbReference>
<dbReference type="RefSeq" id="WP_069381669.1">
    <property type="nucleotide sequence ID" value="NZ_CP017141.1"/>
</dbReference>
<dbReference type="EMBL" id="CP017141">
    <property type="protein sequence ID" value="AOM80007.1"/>
    <property type="molecule type" value="Genomic_DNA"/>
</dbReference>
<dbReference type="AlphaFoldDB" id="A0A1D7QMX6"/>
<evidence type="ECO:0000259" key="1">
    <source>
        <dbReference type="PROSITE" id="PS51186"/>
    </source>
</evidence>
<dbReference type="OrthoDB" id="795294at2"/>
<protein>
    <recommendedName>
        <fullName evidence="1">N-acetyltransferase domain-containing protein</fullName>
    </recommendedName>
</protein>
<feature type="domain" description="N-acetyltransferase" evidence="1">
    <location>
        <begin position="12"/>
        <end position="185"/>
    </location>
</feature>
<dbReference type="Pfam" id="PF13302">
    <property type="entry name" value="Acetyltransf_3"/>
    <property type="match status" value="1"/>
</dbReference>
<organism evidence="2 3">
    <name type="scientific">Pedobacter steynii</name>
    <dbReference type="NCBI Taxonomy" id="430522"/>
    <lineage>
        <taxon>Bacteria</taxon>
        <taxon>Pseudomonadati</taxon>
        <taxon>Bacteroidota</taxon>
        <taxon>Sphingobacteriia</taxon>
        <taxon>Sphingobacteriales</taxon>
        <taxon>Sphingobacteriaceae</taxon>
        <taxon>Pedobacter</taxon>
    </lineage>
</organism>
<proteinExistence type="predicted"/>
<dbReference type="SUPFAM" id="SSF55729">
    <property type="entry name" value="Acyl-CoA N-acyltransferases (Nat)"/>
    <property type="match status" value="1"/>
</dbReference>
<evidence type="ECO:0000313" key="3">
    <source>
        <dbReference type="Proteomes" id="UP000094313"/>
    </source>
</evidence>
<dbReference type="InterPro" id="IPR000182">
    <property type="entry name" value="GNAT_dom"/>
</dbReference>
<dbReference type="Gene3D" id="3.40.630.30">
    <property type="match status" value="1"/>
</dbReference>
<dbReference type="InterPro" id="IPR016181">
    <property type="entry name" value="Acyl_CoA_acyltransferase"/>
</dbReference>
<accession>A0A1D7QMX6</accession>
<dbReference type="Proteomes" id="UP000094313">
    <property type="component" value="Chromosome"/>
</dbReference>
<reference evidence="2 3" key="1">
    <citation type="submission" date="2016-08" db="EMBL/GenBank/DDBJ databases">
        <authorList>
            <person name="Seilhamer J.J."/>
        </authorList>
    </citation>
    <scope>NUCLEOTIDE SEQUENCE [LARGE SCALE GENOMIC DNA]</scope>
    <source>
        <strain evidence="2 3">DX4</strain>
    </source>
</reference>
<dbReference type="GO" id="GO:0016747">
    <property type="term" value="F:acyltransferase activity, transferring groups other than amino-acyl groups"/>
    <property type="evidence" value="ECO:0007669"/>
    <property type="project" value="InterPro"/>
</dbReference>
<keyword evidence="3" id="KW-1185">Reference proteome</keyword>
<dbReference type="KEGG" id="psty:BFS30_24310"/>
<sequence length="185" mass="21570">MLQPISFETEKLRVHSFRTSDVENYKQLALEVLPILSDPFTLRFVPEKRLNNIEAAEDYIKTMFINHHVGRNHLHFIFSKDMDRVIGIVDLIAPKVVEEHYQLPEYPYFIEFYLLEMLSGRLVMTELLPEIIKEVQRQGIEKIAAVVNRQNKAAIKVLQRSGFQLQASFDIIQDLYLVSVSEPNP</sequence>
<name>A0A1D7QMX6_9SPHI</name>
<evidence type="ECO:0000313" key="2">
    <source>
        <dbReference type="EMBL" id="AOM80007.1"/>
    </source>
</evidence>